<gene>
    <name evidence="2" type="ORF">E1A91_A12G093000v1</name>
</gene>
<dbReference type="AlphaFoldDB" id="A0A5D2WS58"/>
<protein>
    <submittedName>
        <fullName evidence="2">Uncharacterized protein</fullName>
    </submittedName>
</protein>
<dbReference type="Proteomes" id="UP000323597">
    <property type="component" value="Chromosome A12"/>
</dbReference>
<evidence type="ECO:0000256" key="1">
    <source>
        <dbReference type="SAM" id="MobiDB-lite"/>
    </source>
</evidence>
<dbReference type="EMBL" id="CM017647">
    <property type="protein sequence ID" value="TYJ04457.1"/>
    <property type="molecule type" value="Genomic_DNA"/>
</dbReference>
<keyword evidence="3" id="KW-1185">Reference proteome</keyword>
<sequence length="67" mass="7815">MENSSISFHNMYREMVIKSQMSNVMTTPIEVKGRNHLSKRQKPEVVSSKLDKCTSKEQPRRFIKGKC</sequence>
<name>A0A5D2WS58_GOSMU</name>
<feature type="region of interest" description="Disordered" evidence="1">
    <location>
        <begin position="35"/>
        <end position="67"/>
    </location>
</feature>
<feature type="compositionally biased region" description="Basic and acidic residues" evidence="1">
    <location>
        <begin position="49"/>
        <end position="60"/>
    </location>
</feature>
<accession>A0A5D2WS58</accession>
<proteinExistence type="predicted"/>
<evidence type="ECO:0000313" key="2">
    <source>
        <dbReference type="EMBL" id="TYJ04457.1"/>
    </source>
</evidence>
<evidence type="ECO:0000313" key="3">
    <source>
        <dbReference type="Proteomes" id="UP000323597"/>
    </source>
</evidence>
<organism evidence="2 3">
    <name type="scientific">Gossypium mustelinum</name>
    <name type="common">Cotton</name>
    <name type="synonym">Gossypium caicoense</name>
    <dbReference type="NCBI Taxonomy" id="34275"/>
    <lineage>
        <taxon>Eukaryota</taxon>
        <taxon>Viridiplantae</taxon>
        <taxon>Streptophyta</taxon>
        <taxon>Embryophyta</taxon>
        <taxon>Tracheophyta</taxon>
        <taxon>Spermatophyta</taxon>
        <taxon>Magnoliopsida</taxon>
        <taxon>eudicotyledons</taxon>
        <taxon>Gunneridae</taxon>
        <taxon>Pentapetalae</taxon>
        <taxon>rosids</taxon>
        <taxon>malvids</taxon>
        <taxon>Malvales</taxon>
        <taxon>Malvaceae</taxon>
        <taxon>Malvoideae</taxon>
        <taxon>Gossypium</taxon>
    </lineage>
</organism>
<reference evidence="2 3" key="1">
    <citation type="submission" date="2019-07" db="EMBL/GenBank/DDBJ databases">
        <title>WGS assembly of Gossypium mustelinum.</title>
        <authorList>
            <person name="Chen Z.J."/>
            <person name="Sreedasyam A."/>
            <person name="Ando A."/>
            <person name="Song Q."/>
            <person name="De L."/>
            <person name="Hulse-Kemp A."/>
            <person name="Ding M."/>
            <person name="Ye W."/>
            <person name="Kirkbride R."/>
            <person name="Jenkins J."/>
            <person name="Plott C."/>
            <person name="Lovell J."/>
            <person name="Lin Y.-M."/>
            <person name="Vaughn R."/>
            <person name="Liu B."/>
            <person name="Li W."/>
            <person name="Simpson S."/>
            <person name="Scheffler B."/>
            <person name="Saski C."/>
            <person name="Grover C."/>
            <person name="Hu G."/>
            <person name="Conover J."/>
            <person name="Carlson J."/>
            <person name="Shu S."/>
            <person name="Boston L."/>
            <person name="Williams M."/>
            <person name="Peterson D."/>
            <person name="Mcgee K."/>
            <person name="Jones D."/>
            <person name="Wendel J."/>
            <person name="Stelly D."/>
            <person name="Grimwood J."/>
            <person name="Schmutz J."/>
        </authorList>
    </citation>
    <scope>NUCLEOTIDE SEQUENCE [LARGE SCALE GENOMIC DNA]</scope>
    <source>
        <strain evidence="2">1408120.09</strain>
    </source>
</reference>